<dbReference type="PANTHER" id="PTHR28023:SF1">
    <property type="entry name" value="UPF0357 PROTEIN YCL012C"/>
    <property type="match status" value="1"/>
</dbReference>
<evidence type="ECO:0000256" key="2">
    <source>
        <dbReference type="ARBA" id="ARBA00022729"/>
    </source>
</evidence>
<gene>
    <name evidence="3" type="ORF">DEBURN_LOCUS1136</name>
</gene>
<reference evidence="3" key="1">
    <citation type="submission" date="2021-06" db="EMBL/GenBank/DDBJ databases">
        <authorList>
            <person name="Kallberg Y."/>
            <person name="Tangrot J."/>
            <person name="Rosling A."/>
        </authorList>
    </citation>
    <scope>NUCLEOTIDE SEQUENCE</scope>
    <source>
        <strain evidence="3">AZ414A</strain>
    </source>
</reference>
<dbReference type="EMBL" id="CAJVPK010000046">
    <property type="protein sequence ID" value="CAG8437411.1"/>
    <property type="molecule type" value="Genomic_DNA"/>
</dbReference>
<comment type="caution">
    <text evidence="3">The sequence shown here is derived from an EMBL/GenBank/DDBJ whole genome shotgun (WGS) entry which is preliminary data.</text>
</comment>
<keyword evidence="4" id="KW-1185">Reference proteome</keyword>
<dbReference type="InterPro" id="IPR018559">
    <property type="entry name" value="DUF2015"/>
</dbReference>
<keyword evidence="2" id="KW-0732">Signal</keyword>
<proteinExistence type="inferred from homology"/>
<name>A0A9N8YJY0_9GLOM</name>
<dbReference type="Proteomes" id="UP000789706">
    <property type="component" value="Unassembled WGS sequence"/>
</dbReference>
<comment type="similarity">
    <text evidence="1">Belongs to the UPF0357 family.</text>
</comment>
<evidence type="ECO:0000313" key="4">
    <source>
        <dbReference type="Proteomes" id="UP000789706"/>
    </source>
</evidence>
<dbReference type="OrthoDB" id="447314at2759"/>
<accession>A0A9N8YJY0</accession>
<organism evidence="3 4">
    <name type="scientific">Diversispora eburnea</name>
    <dbReference type="NCBI Taxonomy" id="1213867"/>
    <lineage>
        <taxon>Eukaryota</taxon>
        <taxon>Fungi</taxon>
        <taxon>Fungi incertae sedis</taxon>
        <taxon>Mucoromycota</taxon>
        <taxon>Glomeromycotina</taxon>
        <taxon>Glomeromycetes</taxon>
        <taxon>Diversisporales</taxon>
        <taxon>Diversisporaceae</taxon>
        <taxon>Diversispora</taxon>
    </lineage>
</organism>
<dbReference type="Pfam" id="PF09435">
    <property type="entry name" value="DUF2015"/>
    <property type="match status" value="1"/>
</dbReference>
<sequence>MLYIILLLILLLMLLLYKYGNVLLIHFPSFNRRYQRLPAIFSTASSSSFQNDIEDGLTSESFDLQQNINSGDERSGLGDTDEIRHIMETHGLTFDQARLYRMQNKFKTNNIDPQTGVPKDPKLVTFS</sequence>
<dbReference type="PANTHER" id="PTHR28023">
    <property type="entry name" value="UPF0357 PROTEIN YCL012C"/>
    <property type="match status" value="1"/>
</dbReference>
<protein>
    <submittedName>
        <fullName evidence="3">2816_t:CDS:1</fullName>
    </submittedName>
</protein>
<evidence type="ECO:0000256" key="1">
    <source>
        <dbReference type="ARBA" id="ARBA00008325"/>
    </source>
</evidence>
<evidence type="ECO:0000313" key="3">
    <source>
        <dbReference type="EMBL" id="CAG8437411.1"/>
    </source>
</evidence>
<dbReference type="AlphaFoldDB" id="A0A9N8YJY0"/>